<evidence type="ECO:0000313" key="3">
    <source>
        <dbReference type="EMBL" id="MFD1054032.1"/>
    </source>
</evidence>
<protein>
    <recommendedName>
        <fullName evidence="5">Peptidase MA-like domain-containing protein</fullName>
    </recommendedName>
</protein>
<dbReference type="Proteomes" id="UP001597046">
    <property type="component" value="Unassembled WGS sequence"/>
</dbReference>
<accession>A0ABW3MTJ2</accession>
<keyword evidence="2" id="KW-0732">Signal</keyword>
<name>A0ABW3MTJ2_9MICO</name>
<dbReference type="PROSITE" id="PS51257">
    <property type="entry name" value="PROKAR_LIPOPROTEIN"/>
    <property type="match status" value="1"/>
</dbReference>
<reference evidence="4" key="1">
    <citation type="journal article" date="2019" name="Int. J. Syst. Evol. Microbiol.">
        <title>The Global Catalogue of Microorganisms (GCM) 10K type strain sequencing project: providing services to taxonomists for standard genome sequencing and annotation.</title>
        <authorList>
            <consortium name="The Broad Institute Genomics Platform"/>
            <consortium name="The Broad Institute Genome Sequencing Center for Infectious Disease"/>
            <person name="Wu L."/>
            <person name="Ma J."/>
        </authorList>
    </citation>
    <scope>NUCLEOTIDE SEQUENCE [LARGE SCALE GENOMIC DNA]</scope>
    <source>
        <strain evidence="4">CCUG 57508</strain>
    </source>
</reference>
<evidence type="ECO:0000313" key="4">
    <source>
        <dbReference type="Proteomes" id="UP001597046"/>
    </source>
</evidence>
<proteinExistence type="predicted"/>
<gene>
    <name evidence="3" type="ORF">ACFQ2V_06925</name>
</gene>
<organism evidence="3 4">
    <name type="scientific">Terrabacter terrigena</name>
    <dbReference type="NCBI Taxonomy" id="574718"/>
    <lineage>
        <taxon>Bacteria</taxon>
        <taxon>Bacillati</taxon>
        <taxon>Actinomycetota</taxon>
        <taxon>Actinomycetes</taxon>
        <taxon>Micrococcales</taxon>
        <taxon>Intrasporangiaceae</taxon>
        <taxon>Terrabacter</taxon>
    </lineage>
</organism>
<feature type="region of interest" description="Disordered" evidence="1">
    <location>
        <begin position="190"/>
        <end position="213"/>
    </location>
</feature>
<feature type="compositionally biased region" description="Low complexity" evidence="1">
    <location>
        <begin position="43"/>
        <end position="70"/>
    </location>
</feature>
<sequence length="470" mass="49305">MPSQTQRPTAALRRSAATTSALAALSALAFGACTPAPSTRADAPATSSVSSVSSASPASSPRAATSTPSPGAEEIPPEQWEAVRRQSVTALLRDRLAAVQRDDLQRWLAPLGGSSKAALRRSQAEVLDRMTAIGVDDVQLVALRETTAPVPAPAGTSVAWDVRVSLTYRIRGFDTAPRAFDLDLTLKADPASPRRPEVTASAPSGRPQPWDLTGLRVRRSPTALVLAVGDDARLEEISRRARTAASRVATVWGSARPAVWIAPVNDADAARLLGRTDGPAGLGGVAAATDGPLTPGERAGADRIILVPKAWTSLRPDGRDVVMTHELTHVTVRGSTTRGVPVWLSEGFAELVAYTPIDLPETAVVAPALALVRARGMPTALPADDDFAPGTPTLQAAYGLSLLALRTLADAHGTRAVVDLYRAAAGGLAVPIDRVDDREGIVDDALRSTVGTTRGRLVKDWQARLRGLLR</sequence>
<feature type="chain" id="PRO_5046047111" description="Peptidase MA-like domain-containing protein" evidence="2">
    <location>
        <begin position="24"/>
        <end position="470"/>
    </location>
</feature>
<evidence type="ECO:0008006" key="5">
    <source>
        <dbReference type="Google" id="ProtNLM"/>
    </source>
</evidence>
<feature type="signal peptide" evidence="2">
    <location>
        <begin position="1"/>
        <end position="23"/>
    </location>
</feature>
<keyword evidence="4" id="KW-1185">Reference proteome</keyword>
<evidence type="ECO:0000256" key="2">
    <source>
        <dbReference type="SAM" id="SignalP"/>
    </source>
</evidence>
<dbReference type="EMBL" id="JBHTKH010000003">
    <property type="protein sequence ID" value="MFD1054032.1"/>
    <property type="molecule type" value="Genomic_DNA"/>
</dbReference>
<feature type="region of interest" description="Disordered" evidence="1">
    <location>
        <begin position="34"/>
        <end position="80"/>
    </location>
</feature>
<evidence type="ECO:0000256" key="1">
    <source>
        <dbReference type="SAM" id="MobiDB-lite"/>
    </source>
</evidence>
<comment type="caution">
    <text evidence="3">The sequence shown here is derived from an EMBL/GenBank/DDBJ whole genome shotgun (WGS) entry which is preliminary data.</text>
</comment>
<dbReference type="RefSeq" id="WP_386051927.1">
    <property type="nucleotide sequence ID" value="NZ_JBHTKH010000003.1"/>
</dbReference>